<evidence type="ECO:0000259" key="2">
    <source>
        <dbReference type="Pfam" id="PF07835"/>
    </source>
</evidence>
<dbReference type="RefSeq" id="WP_145151610.1">
    <property type="nucleotide sequence ID" value="NZ_VNIM01000041.1"/>
</dbReference>
<comment type="caution">
    <text evidence="3">The sequence shown here is derived from an EMBL/GenBank/DDBJ whole genome shotgun (WGS) entry which is preliminary data.</text>
</comment>
<feature type="domain" description="Cytochrome c oxidase subunit IV bacterial aa3 type" evidence="2">
    <location>
        <begin position="3"/>
        <end position="38"/>
    </location>
</feature>
<evidence type="ECO:0000313" key="4">
    <source>
        <dbReference type="Proteomes" id="UP000318681"/>
    </source>
</evidence>
<gene>
    <name evidence="3" type="ORF">FOY91_11245</name>
</gene>
<proteinExistence type="predicted"/>
<keyword evidence="1" id="KW-1133">Transmembrane helix</keyword>
<dbReference type="InterPro" id="IPR036596">
    <property type="entry name" value="Cyt-C_aa3_sf"/>
</dbReference>
<sequence>MAGNKMELKAHEGTYSGFITLLKVGTAVSVVVAAIVVLLIAN</sequence>
<dbReference type="Pfam" id="PF07835">
    <property type="entry name" value="COX4_pro_2"/>
    <property type="match status" value="1"/>
</dbReference>
<dbReference type="SUPFAM" id="SSF81469">
    <property type="entry name" value="Bacterial aa3 type cytochrome c oxidase subunit IV"/>
    <property type="match status" value="1"/>
</dbReference>
<dbReference type="EMBL" id="VNIM01000041">
    <property type="protein sequence ID" value="TVV73843.1"/>
    <property type="molecule type" value="Genomic_DNA"/>
</dbReference>
<keyword evidence="4" id="KW-1185">Reference proteome</keyword>
<dbReference type="Gene3D" id="1.20.5.160">
    <property type="entry name" value="Bacterial aa3 type cytochrome c oxidase subunit IV"/>
    <property type="match status" value="1"/>
</dbReference>
<evidence type="ECO:0000256" key="1">
    <source>
        <dbReference type="SAM" id="Phobius"/>
    </source>
</evidence>
<accession>A0A558R373</accession>
<evidence type="ECO:0000313" key="3">
    <source>
        <dbReference type="EMBL" id="TVV73843.1"/>
    </source>
</evidence>
<dbReference type="AlphaFoldDB" id="A0A558R373"/>
<protein>
    <submittedName>
        <fullName evidence="3">Aa3-type cytochrome c oxidase subunit IV</fullName>
    </submittedName>
</protein>
<keyword evidence="1" id="KW-0472">Membrane</keyword>
<dbReference type="InterPro" id="IPR012422">
    <property type="entry name" value="Cyt_c_oxidase_su4_bac-aa3"/>
</dbReference>
<organism evidence="3 4">
    <name type="scientific">Alterirhizorhabdus solaris</name>
    <dbReference type="NCBI Taxonomy" id="2529389"/>
    <lineage>
        <taxon>Bacteria</taxon>
        <taxon>Pseudomonadati</taxon>
        <taxon>Pseudomonadota</taxon>
        <taxon>Alphaproteobacteria</taxon>
        <taxon>Sphingomonadales</taxon>
        <taxon>Rhizorhabdaceae</taxon>
        <taxon>Alterirhizorhabdus</taxon>
    </lineage>
</organism>
<keyword evidence="1" id="KW-0812">Transmembrane</keyword>
<feature type="transmembrane region" description="Helical" evidence="1">
    <location>
        <begin position="21"/>
        <end position="41"/>
    </location>
</feature>
<reference evidence="3 4" key="1">
    <citation type="submission" date="2019-07" db="EMBL/GenBank/DDBJ databases">
        <title>Sphingomonas solaris sp. nov., isolated from a solar panel from Boston, Massachusetts.</title>
        <authorList>
            <person name="Tanner K."/>
            <person name="Pascual J."/>
            <person name="Mancuso C."/>
            <person name="Pereto J."/>
            <person name="Khalil A."/>
            <person name="Vilanova C."/>
        </authorList>
    </citation>
    <scope>NUCLEOTIDE SEQUENCE [LARGE SCALE GENOMIC DNA]</scope>
    <source>
        <strain evidence="3 4">R4DWN</strain>
    </source>
</reference>
<name>A0A558R373_9SPHN</name>
<dbReference type="Proteomes" id="UP000318681">
    <property type="component" value="Unassembled WGS sequence"/>
</dbReference>